<feature type="non-terminal residue" evidence="2">
    <location>
        <position position="107"/>
    </location>
</feature>
<feature type="domain" description="SnoaL-like" evidence="1">
    <location>
        <begin position="3"/>
        <end position="96"/>
    </location>
</feature>
<dbReference type="Pfam" id="PF13577">
    <property type="entry name" value="SnoaL_4"/>
    <property type="match status" value="1"/>
</dbReference>
<dbReference type="EMBL" id="EQ977648">
    <property type="protein sequence ID" value="EEF26297.1"/>
    <property type="molecule type" value="Genomic_DNA"/>
</dbReference>
<dbReference type="Gene3D" id="3.10.450.50">
    <property type="match status" value="1"/>
</dbReference>
<reference evidence="3" key="1">
    <citation type="journal article" date="2010" name="Nat. Biotechnol.">
        <title>Draft genome sequence of the oilseed species Ricinus communis.</title>
        <authorList>
            <person name="Chan A.P."/>
            <person name="Crabtree J."/>
            <person name="Zhao Q."/>
            <person name="Lorenzi H."/>
            <person name="Orvis J."/>
            <person name="Puiu D."/>
            <person name="Melake-Berhan A."/>
            <person name="Jones K.M."/>
            <person name="Redman J."/>
            <person name="Chen G."/>
            <person name="Cahoon E.B."/>
            <person name="Gedil M."/>
            <person name="Stanke M."/>
            <person name="Haas B.J."/>
            <person name="Wortman J.R."/>
            <person name="Fraser-Liggett C.M."/>
            <person name="Ravel J."/>
            <person name="Rabinowicz P.D."/>
        </authorList>
    </citation>
    <scope>NUCLEOTIDE SEQUENCE [LARGE SCALE GENOMIC DNA]</scope>
    <source>
        <strain evidence="3">cv. Hale</strain>
    </source>
</reference>
<dbReference type="InterPro" id="IPR037401">
    <property type="entry name" value="SnoaL-like"/>
</dbReference>
<proteinExistence type="predicted"/>
<gene>
    <name evidence="2" type="ORF">RCOM_1921270</name>
</gene>
<keyword evidence="3" id="KW-1185">Reference proteome</keyword>
<name>B9TCW9_RICCO</name>
<dbReference type="InterPro" id="IPR032710">
    <property type="entry name" value="NTF2-like_dom_sf"/>
</dbReference>
<evidence type="ECO:0000313" key="2">
    <source>
        <dbReference type="EMBL" id="EEF26297.1"/>
    </source>
</evidence>
<dbReference type="Proteomes" id="UP000008311">
    <property type="component" value="Unassembled WGS sequence"/>
</dbReference>
<organism evidence="2 3">
    <name type="scientific">Ricinus communis</name>
    <name type="common">Castor bean</name>
    <dbReference type="NCBI Taxonomy" id="3988"/>
    <lineage>
        <taxon>Eukaryota</taxon>
        <taxon>Viridiplantae</taxon>
        <taxon>Streptophyta</taxon>
        <taxon>Embryophyta</taxon>
        <taxon>Tracheophyta</taxon>
        <taxon>Spermatophyta</taxon>
        <taxon>Magnoliopsida</taxon>
        <taxon>eudicotyledons</taxon>
        <taxon>Gunneridae</taxon>
        <taxon>Pentapetalae</taxon>
        <taxon>rosids</taxon>
        <taxon>fabids</taxon>
        <taxon>Malpighiales</taxon>
        <taxon>Euphorbiaceae</taxon>
        <taxon>Acalyphoideae</taxon>
        <taxon>Acalypheae</taxon>
        <taxon>Ricinus</taxon>
    </lineage>
</organism>
<accession>B9TCW9</accession>
<dbReference type="AlphaFoldDB" id="B9TCW9"/>
<dbReference type="InParanoid" id="B9TCW9"/>
<protein>
    <recommendedName>
        <fullName evidence="1">SnoaL-like domain-containing protein</fullName>
    </recommendedName>
</protein>
<sequence>MLTLEDKLAIHDLIALYGHIIDERQFTRTHELFTDDAVYDVSDFNAGTFTGWQQIAQSWRESEGKHPLAHHATNVLVSEDADGTVRVVSKGIGVRPNGQTGSVTYRD</sequence>
<evidence type="ECO:0000259" key="1">
    <source>
        <dbReference type="Pfam" id="PF13577"/>
    </source>
</evidence>
<dbReference type="SUPFAM" id="SSF54427">
    <property type="entry name" value="NTF2-like"/>
    <property type="match status" value="1"/>
</dbReference>
<evidence type="ECO:0000313" key="3">
    <source>
        <dbReference type="Proteomes" id="UP000008311"/>
    </source>
</evidence>